<sequence length="506" mass="56931">MPPGGGEASKHGRTAKEQSNPPAIRRRDESRPAPPFPAVDSQLLGSSPRQRQPAAAAAAILSEGPLVEILARLPYRSLCRFKCVSKQWLKLCSDPKIIKTASQTLSGFFHNHLACGLCFDNLSGGRPLVDASLPFLRESYERIKLEQCSTSLLLCKCWESESEQDECDFVVCNPMTKQWTVLPPIEWLDEDGEDTECFKLMYPFLVFDPAAPSHFVVFVPLLETDDVLAVYSWETGQWTPSSGWDNCPYPAVVPECAVLMNGMMHFLHLFIDEPLIAAVDIEGEVCREIHLPEETIGATPGYSSLGCSQGLLHAWFMNPLDYVLAVWVLKDYATEEWTLKHTVAVLDLFEETEPDQEEDCDQEDGTHKYDMFAIHPEHNAIFLTDWREVNLSYDMDSGQVHHMCTSGDFLAVYLLFLALRIWGFGSRMITEKSALCHVFGVVLVAFCRSHSSSPVALVWICPPSIPSYALWVLLFCGVEQCWLTVEVLKARSVQWAMLSYMNYLVN</sequence>
<dbReference type="Pfam" id="PF00646">
    <property type="entry name" value="F-box"/>
    <property type="match status" value="1"/>
</dbReference>
<dbReference type="PANTHER" id="PTHR35546:SF133">
    <property type="entry name" value="F-BOX DOMAIN-CONTAINING PROTEIN"/>
    <property type="match status" value="1"/>
</dbReference>
<accession>A0A3B6I4V1</accession>
<evidence type="ECO:0000256" key="1">
    <source>
        <dbReference type="SAM" id="MobiDB-lite"/>
    </source>
</evidence>
<reference evidence="4" key="2">
    <citation type="submission" date="2018-10" db="UniProtKB">
        <authorList>
            <consortium name="EnsemblPlants"/>
        </authorList>
    </citation>
    <scope>IDENTIFICATION</scope>
</reference>
<dbReference type="EnsemblPlants" id="TraesCS4A02G474400.1">
    <property type="protein sequence ID" value="TraesCS4A02G474400.1"/>
    <property type="gene ID" value="TraesCS4A02G474400"/>
</dbReference>
<feature type="region of interest" description="Disordered" evidence="1">
    <location>
        <begin position="1"/>
        <end position="48"/>
    </location>
</feature>
<organism evidence="4">
    <name type="scientific">Triticum aestivum</name>
    <name type="common">Wheat</name>
    <dbReference type="NCBI Taxonomy" id="4565"/>
    <lineage>
        <taxon>Eukaryota</taxon>
        <taxon>Viridiplantae</taxon>
        <taxon>Streptophyta</taxon>
        <taxon>Embryophyta</taxon>
        <taxon>Tracheophyta</taxon>
        <taxon>Spermatophyta</taxon>
        <taxon>Magnoliopsida</taxon>
        <taxon>Liliopsida</taxon>
        <taxon>Poales</taxon>
        <taxon>Poaceae</taxon>
        <taxon>BOP clade</taxon>
        <taxon>Pooideae</taxon>
        <taxon>Triticodae</taxon>
        <taxon>Triticeae</taxon>
        <taxon>Triticinae</taxon>
        <taxon>Triticum</taxon>
    </lineage>
</organism>
<dbReference type="Pfam" id="PF24750">
    <property type="entry name" value="b-prop_At3g26010-like"/>
    <property type="match status" value="1"/>
</dbReference>
<dbReference type="Gramene" id="TraesCS4A03G1194900.1">
    <property type="protein sequence ID" value="TraesCS4A03G1194900.1.CDS"/>
    <property type="gene ID" value="TraesCS4A03G1194900"/>
</dbReference>
<proteinExistence type="predicted"/>
<dbReference type="Proteomes" id="UP000019116">
    <property type="component" value="Chromosome 4A"/>
</dbReference>
<name>A0A3B6I4V1_WHEAT</name>
<protein>
    <submittedName>
        <fullName evidence="4">Uncharacterized protein</fullName>
    </submittedName>
</protein>
<dbReference type="InterPro" id="IPR055290">
    <property type="entry name" value="At3g26010-like"/>
</dbReference>
<feature type="domain" description="F-box" evidence="2">
    <location>
        <begin position="65"/>
        <end position="98"/>
    </location>
</feature>
<feature type="domain" description="F-box protein At3g26010-like beta-propeller" evidence="3">
    <location>
        <begin position="147"/>
        <end position="345"/>
    </location>
</feature>
<dbReference type="STRING" id="4565.A0A3B6I4V1"/>
<evidence type="ECO:0000259" key="2">
    <source>
        <dbReference type="Pfam" id="PF00646"/>
    </source>
</evidence>
<dbReference type="Gramene" id="TraesCAD_scaffold_001572_01G000100.1">
    <property type="protein sequence ID" value="TraesCAD_scaffold_001572_01G000100.1"/>
    <property type="gene ID" value="TraesCAD_scaffold_001572_01G000100"/>
</dbReference>
<dbReference type="InterPro" id="IPR001810">
    <property type="entry name" value="F-box_dom"/>
</dbReference>
<dbReference type="InterPro" id="IPR056592">
    <property type="entry name" value="Beta-prop_At3g26010-like"/>
</dbReference>
<reference evidence="4" key="1">
    <citation type="submission" date="2018-08" db="EMBL/GenBank/DDBJ databases">
        <authorList>
            <person name="Rossello M."/>
        </authorList>
    </citation>
    <scope>NUCLEOTIDE SEQUENCE [LARGE SCALE GENOMIC DNA]</scope>
    <source>
        <strain evidence="4">cv. Chinese Spring</strain>
    </source>
</reference>
<dbReference type="AlphaFoldDB" id="A0A3B6I4V1"/>
<dbReference type="OrthoDB" id="582719at2759"/>
<dbReference type="Gramene" id="TraesCS4A02G474400.1">
    <property type="protein sequence ID" value="TraesCS4A02G474400.1"/>
    <property type="gene ID" value="TraesCS4A02G474400"/>
</dbReference>
<evidence type="ECO:0000313" key="4">
    <source>
        <dbReference type="EnsemblPlants" id="TraesCS4A02G474400.1"/>
    </source>
</evidence>
<keyword evidence="5" id="KW-1185">Reference proteome</keyword>
<evidence type="ECO:0000259" key="3">
    <source>
        <dbReference type="Pfam" id="PF24750"/>
    </source>
</evidence>
<dbReference type="InterPro" id="IPR036047">
    <property type="entry name" value="F-box-like_dom_sf"/>
</dbReference>
<evidence type="ECO:0000313" key="5">
    <source>
        <dbReference type="Proteomes" id="UP000019116"/>
    </source>
</evidence>
<dbReference type="Gramene" id="TraesWEE_scaffold_001337_01G001300.1">
    <property type="protein sequence ID" value="TraesWEE_scaffold_001337_01G001300.1"/>
    <property type="gene ID" value="TraesWEE_scaffold_001337_01G001300"/>
</dbReference>
<dbReference type="Gene3D" id="1.20.1280.50">
    <property type="match status" value="1"/>
</dbReference>
<dbReference type="SUPFAM" id="SSF81383">
    <property type="entry name" value="F-box domain"/>
    <property type="match status" value="1"/>
</dbReference>
<dbReference type="PANTHER" id="PTHR35546">
    <property type="entry name" value="F-BOX PROTEIN INTERACTION DOMAIN PROTEIN-RELATED"/>
    <property type="match status" value="1"/>
</dbReference>